<accession>A0A2N0VKG2</accession>
<dbReference type="Gene3D" id="3.40.50.300">
    <property type="entry name" value="P-loop containing nucleotide triphosphate hydrolases"/>
    <property type="match status" value="1"/>
</dbReference>
<dbReference type="InterPro" id="IPR027417">
    <property type="entry name" value="P-loop_NTPase"/>
</dbReference>
<evidence type="ECO:0000313" key="2">
    <source>
        <dbReference type="Proteomes" id="UP000233398"/>
    </source>
</evidence>
<dbReference type="OrthoDB" id="8432819at2"/>
<proteinExistence type="predicted"/>
<evidence type="ECO:0000313" key="1">
    <source>
        <dbReference type="EMBL" id="PKD44687.1"/>
    </source>
</evidence>
<dbReference type="SUPFAM" id="SSF52540">
    <property type="entry name" value="P-loop containing nucleoside triphosphate hydrolases"/>
    <property type="match status" value="1"/>
</dbReference>
<reference evidence="1 2" key="1">
    <citation type="submission" date="2017-11" db="EMBL/GenBank/DDBJ databases">
        <title>Rhodohalobacter 15182 sp. nov., isolated from a salt lake.</title>
        <authorList>
            <person name="Han S."/>
        </authorList>
    </citation>
    <scope>NUCLEOTIDE SEQUENCE [LARGE SCALE GENOMIC DNA]</scope>
    <source>
        <strain evidence="1 2">15182</strain>
    </source>
</reference>
<dbReference type="EMBL" id="PISP01000001">
    <property type="protein sequence ID" value="PKD44687.1"/>
    <property type="molecule type" value="Genomic_DNA"/>
</dbReference>
<organism evidence="1 2">
    <name type="scientific">Rhodohalobacter barkolensis</name>
    <dbReference type="NCBI Taxonomy" id="2053187"/>
    <lineage>
        <taxon>Bacteria</taxon>
        <taxon>Pseudomonadati</taxon>
        <taxon>Balneolota</taxon>
        <taxon>Balneolia</taxon>
        <taxon>Balneolales</taxon>
        <taxon>Balneolaceae</taxon>
        <taxon>Rhodohalobacter</taxon>
    </lineage>
</organism>
<dbReference type="RefSeq" id="WP_101071977.1">
    <property type="nucleotide sequence ID" value="NZ_PISP01000001.1"/>
</dbReference>
<comment type="caution">
    <text evidence="1">The sequence shown here is derived from an EMBL/GenBank/DDBJ whole genome shotgun (WGS) entry which is preliminary data.</text>
</comment>
<dbReference type="AlphaFoldDB" id="A0A2N0VKG2"/>
<sequence>MIQDQKITLAVSRILQRSERHVDIDKLVETFVDIGIFPQLINRNNQILYGRRGTGKTHVLKVLQTEISPDNKIVSLYLDCRTLGSTSQFSDTSLPLKKRCLALFRDILTPIYNTLLEHIVEYPNENAEKAIVALDELLDTITQPIKSYKQDSEVKRIEKEVGKSKTGGLNITSTSPDLSLNYSDKESSTQATEQTFRVNEEDKIIFPSLHKSLSETLELADVELYLLIDEWSSIPEDIQPYLAEFLKRGVLPVNRAVLKIASLEYRSKFKIPNKTPIFGFELGADISTAPDLDDYYVFDRNPEQITDLFSEILLKHLNVDLPVDYLKNKYGISSGKDLASKLFTQRDTLKELSRAAEGVVRDLINIFTNAFFDARKRGRDTIDLKAILEASRQWFEQDKAQDLDDEMHEVLRRIVEDVIGEKKARSFLLPRSLIKHDTIQKLFDARVLHHMQRGYADKDNPGVRYDIYSLDYGTYVDLIGTSKEPQIELFVEDNGADIVVPFDDKRSIRRIILGEEILEQ</sequence>
<protein>
    <submittedName>
        <fullName evidence="1">Uncharacterized protein</fullName>
    </submittedName>
</protein>
<name>A0A2N0VKG2_9BACT</name>
<gene>
    <name evidence="1" type="ORF">CWD77_04275</name>
</gene>
<dbReference type="Proteomes" id="UP000233398">
    <property type="component" value="Unassembled WGS sequence"/>
</dbReference>
<dbReference type="InterPro" id="IPR056955">
    <property type="entry name" value="ORC-CDC6-like"/>
</dbReference>
<keyword evidence="2" id="KW-1185">Reference proteome</keyword>
<dbReference type="Pfam" id="PF24389">
    <property type="entry name" value="ORC-CDC6-like"/>
    <property type="match status" value="1"/>
</dbReference>